<dbReference type="UniPathway" id="UPA00077">
    <property type="reaction ID" value="UER00155"/>
</dbReference>
<accession>A0A1T4YEV5</accession>
<dbReference type="AlphaFoldDB" id="A0A1T4YEV5"/>
<keyword evidence="7" id="KW-0067">ATP-binding</keyword>
<proteinExistence type="predicted"/>
<dbReference type="EC" id="2.7.6.3" evidence="3"/>
<dbReference type="Pfam" id="PF01288">
    <property type="entry name" value="HPPK"/>
    <property type="match status" value="1"/>
</dbReference>
<organism evidence="10 11">
    <name type="scientific">Caloramator quimbayensis</name>
    <dbReference type="NCBI Taxonomy" id="1147123"/>
    <lineage>
        <taxon>Bacteria</taxon>
        <taxon>Bacillati</taxon>
        <taxon>Bacillota</taxon>
        <taxon>Clostridia</taxon>
        <taxon>Eubacteriales</taxon>
        <taxon>Clostridiaceae</taxon>
        <taxon>Caloramator</taxon>
    </lineage>
</organism>
<dbReference type="RefSeq" id="WP_078697817.1">
    <property type="nucleotide sequence ID" value="NZ_FUYH01000042.1"/>
</dbReference>
<feature type="domain" description="7,8-dihydro-6-hydroxymethylpterin-pyrophosphokinase" evidence="9">
    <location>
        <begin position="87"/>
        <end position="98"/>
    </location>
</feature>
<evidence type="ECO:0000256" key="4">
    <source>
        <dbReference type="ARBA" id="ARBA00022679"/>
    </source>
</evidence>
<keyword evidence="5" id="KW-0547">Nucleotide-binding</keyword>
<evidence type="ECO:0000256" key="8">
    <source>
        <dbReference type="ARBA" id="ARBA00022909"/>
    </source>
</evidence>
<dbReference type="STRING" id="1147123.SAMN05443428_1425"/>
<evidence type="ECO:0000313" key="10">
    <source>
        <dbReference type="EMBL" id="SKB00233.1"/>
    </source>
</evidence>
<dbReference type="GO" id="GO:0046654">
    <property type="term" value="P:tetrahydrofolate biosynthetic process"/>
    <property type="evidence" value="ECO:0007669"/>
    <property type="project" value="UniProtKB-UniPathway"/>
</dbReference>
<dbReference type="GO" id="GO:0003848">
    <property type="term" value="F:2-amino-4-hydroxy-6-hydroxymethyldihydropteridine diphosphokinase activity"/>
    <property type="evidence" value="ECO:0007669"/>
    <property type="project" value="UniProtKB-EC"/>
</dbReference>
<comment type="pathway">
    <text evidence="2">Cofactor biosynthesis; tetrahydrofolate biosynthesis; 2-amino-4-hydroxy-6-hydroxymethyl-7,8-dihydropteridine diphosphate from 7,8-dihydroneopterin triphosphate: step 4/4.</text>
</comment>
<dbReference type="GO" id="GO:0046656">
    <property type="term" value="P:folic acid biosynthetic process"/>
    <property type="evidence" value="ECO:0007669"/>
    <property type="project" value="UniProtKB-KW"/>
</dbReference>
<reference evidence="11" key="1">
    <citation type="submission" date="2017-02" db="EMBL/GenBank/DDBJ databases">
        <authorList>
            <person name="Varghese N."/>
            <person name="Submissions S."/>
        </authorList>
    </citation>
    <scope>NUCLEOTIDE SEQUENCE [LARGE SCALE GENOMIC DNA]</scope>
    <source>
        <strain evidence="11">USBA 833</strain>
    </source>
</reference>
<evidence type="ECO:0000313" key="11">
    <source>
        <dbReference type="Proteomes" id="UP000190105"/>
    </source>
</evidence>
<comment type="catalytic activity">
    <reaction evidence="1">
        <text>6-hydroxymethyl-7,8-dihydropterin + ATP = (7,8-dihydropterin-6-yl)methyl diphosphate + AMP + H(+)</text>
        <dbReference type="Rhea" id="RHEA:11412"/>
        <dbReference type="ChEBI" id="CHEBI:15378"/>
        <dbReference type="ChEBI" id="CHEBI:30616"/>
        <dbReference type="ChEBI" id="CHEBI:44841"/>
        <dbReference type="ChEBI" id="CHEBI:72950"/>
        <dbReference type="ChEBI" id="CHEBI:456215"/>
        <dbReference type="EC" id="2.7.6.3"/>
    </reaction>
</comment>
<dbReference type="InterPro" id="IPR000550">
    <property type="entry name" value="Hppk"/>
</dbReference>
<dbReference type="Gene3D" id="3.30.70.560">
    <property type="entry name" value="7,8-Dihydro-6-hydroxymethylpterin-pyrophosphokinase HPPK"/>
    <property type="match status" value="1"/>
</dbReference>
<dbReference type="EMBL" id="FUYH01000042">
    <property type="protein sequence ID" value="SKB00233.1"/>
    <property type="molecule type" value="Genomic_DNA"/>
</dbReference>
<keyword evidence="4" id="KW-0808">Transferase</keyword>
<dbReference type="GO" id="GO:0005524">
    <property type="term" value="F:ATP binding"/>
    <property type="evidence" value="ECO:0007669"/>
    <property type="project" value="UniProtKB-KW"/>
</dbReference>
<gene>
    <name evidence="10" type="ORF">SAMN05443428_1425</name>
</gene>
<dbReference type="PANTHER" id="PTHR43071">
    <property type="entry name" value="2-AMINO-4-HYDROXY-6-HYDROXYMETHYLDIHYDROPTERIDINE PYROPHOSPHOKINASE"/>
    <property type="match status" value="1"/>
</dbReference>
<keyword evidence="11" id="KW-1185">Reference proteome</keyword>
<evidence type="ECO:0000256" key="2">
    <source>
        <dbReference type="ARBA" id="ARBA00005051"/>
    </source>
</evidence>
<dbReference type="PROSITE" id="PS00794">
    <property type="entry name" value="HPPK"/>
    <property type="match status" value="1"/>
</dbReference>
<protein>
    <recommendedName>
        <fullName evidence="3">2-amino-4-hydroxy-6-hydroxymethyldihydropteridine diphosphokinase</fullName>
        <ecNumber evidence="3">2.7.6.3</ecNumber>
    </recommendedName>
</protein>
<name>A0A1T4YEV5_9CLOT</name>
<dbReference type="NCBIfam" id="TIGR01498">
    <property type="entry name" value="folK"/>
    <property type="match status" value="1"/>
</dbReference>
<evidence type="ECO:0000256" key="3">
    <source>
        <dbReference type="ARBA" id="ARBA00013253"/>
    </source>
</evidence>
<sequence>MNKVYVAFGTNMGDKNENIKKAIETMKDRGLNVIKISEIYKTEPYGYTNQPEFLNGVLEALTDLEAVDVLNTLLNIEKDMGRVRKFKWGPRIIDLDILFFNDDVIDEKDLKVPHPDMQNREFVLKPLCEIAPDFMHPVLKKSVRDMLLELELKTNKEG</sequence>
<dbReference type="OrthoDB" id="9808041at2"/>
<evidence type="ECO:0000256" key="6">
    <source>
        <dbReference type="ARBA" id="ARBA00022777"/>
    </source>
</evidence>
<dbReference type="GO" id="GO:0016301">
    <property type="term" value="F:kinase activity"/>
    <property type="evidence" value="ECO:0007669"/>
    <property type="project" value="UniProtKB-KW"/>
</dbReference>
<keyword evidence="6 10" id="KW-0418">Kinase</keyword>
<evidence type="ECO:0000259" key="9">
    <source>
        <dbReference type="PROSITE" id="PS00794"/>
    </source>
</evidence>
<evidence type="ECO:0000256" key="7">
    <source>
        <dbReference type="ARBA" id="ARBA00022840"/>
    </source>
</evidence>
<dbReference type="InterPro" id="IPR035907">
    <property type="entry name" value="Hppk_sf"/>
</dbReference>
<dbReference type="SUPFAM" id="SSF55083">
    <property type="entry name" value="6-hydroxymethyl-7,8-dihydropterin pyrophosphokinase, HPPK"/>
    <property type="match status" value="1"/>
</dbReference>
<dbReference type="CDD" id="cd00483">
    <property type="entry name" value="HPPK"/>
    <property type="match status" value="1"/>
</dbReference>
<keyword evidence="8" id="KW-0289">Folate biosynthesis</keyword>
<dbReference type="Proteomes" id="UP000190105">
    <property type="component" value="Unassembled WGS sequence"/>
</dbReference>
<evidence type="ECO:0000256" key="5">
    <source>
        <dbReference type="ARBA" id="ARBA00022741"/>
    </source>
</evidence>
<evidence type="ECO:0000256" key="1">
    <source>
        <dbReference type="ARBA" id="ARBA00000198"/>
    </source>
</evidence>
<dbReference type="PANTHER" id="PTHR43071:SF1">
    <property type="entry name" value="2-AMINO-4-HYDROXY-6-HYDROXYMETHYLDIHYDROPTERIDINE PYROPHOSPHOKINASE"/>
    <property type="match status" value="1"/>
</dbReference>